<protein>
    <submittedName>
        <fullName evidence="1">Uncharacterized protein</fullName>
    </submittedName>
</protein>
<sequence length="130" mass="15102">MQIALQIFQLVAEPYTILGEIQRVAHDVDQIQRHFIDARHLVLERHPTDGLKRIVDKMRVDLRLQRAELRVSLLNLRDILARNQVLRSLRHVGKAVLQQTDFVVSLAARHMLGAIQPDVSHARRELDQRL</sequence>
<dbReference type="EMBL" id="VSSQ01128939">
    <property type="protein sequence ID" value="MPN57430.1"/>
    <property type="molecule type" value="Genomic_DNA"/>
</dbReference>
<accession>A0A645J2M1</accession>
<comment type="caution">
    <text evidence="1">The sequence shown here is derived from an EMBL/GenBank/DDBJ whole genome shotgun (WGS) entry which is preliminary data.</text>
</comment>
<proteinExistence type="predicted"/>
<dbReference type="AlphaFoldDB" id="A0A645J2M1"/>
<reference evidence="1" key="1">
    <citation type="submission" date="2019-08" db="EMBL/GenBank/DDBJ databases">
        <authorList>
            <person name="Kucharzyk K."/>
            <person name="Murdoch R.W."/>
            <person name="Higgins S."/>
            <person name="Loffler F."/>
        </authorList>
    </citation>
    <scope>NUCLEOTIDE SEQUENCE</scope>
</reference>
<organism evidence="1">
    <name type="scientific">bioreactor metagenome</name>
    <dbReference type="NCBI Taxonomy" id="1076179"/>
    <lineage>
        <taxon>unclassified sequences</taxon>
        <taxon>metagenomes</taxon>
        <taxon>ecological metagenomes</taxon>
    </lineage>
</organism>
<gene>
    <name evidence="1" type="ORF">SDC9_205124</name>
</gene>
<evidence type="ECO:0000313" key="1">
    <source>
        <dbReference type="EMBL" id="MPN57430.1"/>
    </source>
</evidence>
<name>A0A645J2M1_9ZZZZ</name>